<dbReference type="SMART" id="SM00034">
    <property type="entry name" value="CLECT"/>
    <property type="match status" value="1"/>
</dbReference>
<protein>
    <recommendedName>
        <fullName evidence="4">C-type lectin domain-containing protein</fullName>
    </recommendedName>
</protein>
<proteinExistence type="predicted"/>
<dbReference type="PROSITE" id="PS50041">
    <property type="entry name" value="C_TYPE_LECTIN_2"/>
    <property type="match status" value="1"/>
</dbReference>
<evidence type="ECO:0000256" key="1">
    <source>
        <dbReference type="ARBA" id="ARBA00023157"/>
    </source>
</evidence>
<evidence type="ECO:0000313" key="6">
    <source>
        <dbReference type="Proteomes" id="UP001497623"/>
    </source>
</evidence>
<reference evidence="5 6" key="1">
    <citation type="submission" date="2024-05" db="EMBL/GenBank/DDBJ databases">
        <authorList>
            <person name="Wallberg A."/>
        </authorList>
    </citation>
    <scope>NUCLEOTIDE SEQUENCE [LARGE SCALE GENOMIC DNA]</scope>
</reference>
<keyword evidence="6" id="KW-1185">Reference proteome</keyword>
<dbReference type="InterPro" id="IPR050801">
    <property type="entry name" value="Ca-Dep_Lectins_ImmuneDev"/>
</dbReference>
<organism evidence="5 6">
    <name type="scientific">Meganyctiphanes norvegica</name>
    <name type="common">Northern krill</name>
    <name type="synonym">Thysanopoda norvegica</name>
    <dbReference type="NCBI Taxonomy" id="48144"/>
    <lineage>
        <taxon>Eukaryota</taxon>
        <taxon>Metazoa</taxon>
        <taxon>Ecdysozoa</taxon>
        <taxon>Arthropoda</taxon>
        <taxon>Crustacea</taxon>
        <taxon>Multicrustacea</taxon>
        <taxon>Malacostraca</taxon>
        <taxon>Eumalacostraca</taxon>
        <taxon>Eucarida</taxon>
        <taxon>Euphausiacea</taxon>
        <taxon>Euphausiidae</taxon>
        <taxon>Meganyctiphanes</taxon>
    </lineage>
</organism>
<dbReference type="InterPro" id="IPR001304">
    <property type="entry name" value="C-type_lectin-like"/>
</dbReference>
<evidence type="ECO:0000256" key="3">
    <source>
        <dbReference type="SAM" id="SignalP"/>
    </source>
</evidence>
<keyword evidence="3" id="KW-0732">Signal</keyword>
<evidence type="ECO:0000313" key="5">
    <source>
        <dbReference type="EMBL" id="CAL4118457.1"/>
    </source>
</evidence>
<dbReference type="PROSITE" id="PS00615">
    <property type="entry name" value="C_TYPE_LECTIN_1"/>
    <property type="match status" value="1"/>
</dbReference>
<keyword evidence="1" id="KW-1015">Disulfide bond</keyword>
<gene>
    <name evidence="5" type="ORF">MNOR_LOCUS21449</name>
</gene>
<dbReference type="EMBL" id="CAXKWB010017281">
    <property type="protein sequence ID" value="CAL4118457.1"/>
    <property type="molecule type" value="Genomic_DNA"/>
</dbReference>
<dbReference type="SUPFAM" id="SSF56436">
    <property type="entry name" value="C-type lectin-like"/>
    <property type="match status" value="1"/>
</dbReference>
<name>A0AAV2R979_MEGNR</name>
<evidence type="ECO:0000256" key="2">
    <source>
        <dbReference type="SAM" id="MobiDB-lite"/>
    </source>
</evidence>
<dbReference type="AlphaFoldDB" id="A0AAV2R979"/>
<feature type="region of interest" description="Disordered" evidence="2">
    <location>
        <begin position="566"/>
        <end position="603"/>
    </location>
</feature>
<accession>A0AAV2R979</accession>
<feature type="domain" description="C-type lectin" evidence="4">
    <location>
        <begin position="611"/>
        <end position="723"/>
    </location>
</feature>
<dbReference type="InterPro" id="IPR016186">
    <property type="entry name" value="C-type_lectin-like/link_sf"/>
</dbReference>
<dbReference type="InterPro" id="IPR016187">
    <property type="entry name" value="CTDL_fold"/>
</dbReference>
<comment type="caution">
    <text evidence="5">The sequence shown here is derived from an EMBL/GenBank/DDBJ whole genome shotgun (WGS) entry which is preliminary data.</text>
</comment>
<sequence length="729" mass="82857">MKKLLYLCMIFSVLLNETKGSRYSNPECEDEDLPSLTVHTLISLMERWEEANPQEPMPAVASALYNKYSIIHDDMGDLEQFKETLVKDILGESPTVPEDMFSTAEECALESMLSHNTHDVDGHPEENGVIYTLAGPVAGGTLLAGLEVMHRFEGIPLPELPSLAEAAMPPEMQAHLIYPLYASTLAGDLAEMAVQFMAQPDSEPSVGPLGHFYTSSHCPRTYAFMEDDFHYQGLTFTRAEIFGGIDALLISSGLSEQWVGSDLRLSQVLAMYYGHQGLPEKSEYRSCNRMNLFDTLDINEIKAQAKTFMFGVIRNYEDRVQWIEENIDNFADIEGEFDAALDTAWETFNSFAGPAYAYEDYEPCSEGEGGQCPSEVDLVVVTEHPRGGSPAIENYLPHLVEYMSHGTGGSTLSIIDDRTARWVTELKHIQNIHRWSCNFHTKAPRGFKRNVRAVWNNLEQHYRSFYEHYKDNQHEPPMQVLLFNYPSKWQAQDFMDRMAAFQEKFPVVKIFIVGGETNNFVKIHDELPDISFDYSDTHHWDSFAENINRKICPDPRPLFDMPTFTTTPAPETDELEEEVTEGEDGDITEEYSTERPQVEDSGECDEGFVGVGSECFQVHDNEFLRWDVARQHCKEEGLDLAAPSDPVMLRDFLQQHDLGYDYWLGARGTGDGFFWINGEPVDGPWQPGHPFVSGRNRCVDFRTKSLPPLFDFTCSNSQRFICQQFPEEE</sequence>
<dbReference type="Pfam" id="PF00059">
    <property type="entry name" value="Lectin_C"/>
    <property type="match status" value="1"/>
</dbReference>
<dbReference type="PANTHER" id="PTHR22801:SF63">
    <property type="entry name" value="C-TYPE LECTIN DOMAIN-CONTAINING PROTEIN"/>
    <property type="match status" value="1"/>
</dbReference>
<feature type="signal peptide" evidence="3">
    <location>
        <begin position="1"/>
        <end position="20"/>
    </location>
</feature>
<dbReference type="CDD" id="cd00037">
    <property type="entry name" value="CLECT"/>
    <property type="match status" value="1"/>
</dbReference>
<dbReference type="InterPro" id="IPR018378">
    <property type="entry name" value="C-type_lectin_CS"/>
</dbReference>
<dbReference type="Proteomes" id="UP001497623">
    <property type="component" value="Unassembled WGS sequence"/>
</dbReference>
<dbReference type="Gene3D" id="3.10.100.10">
    <property type="entry name" value="Mannose-Binding Protein A, subunit A"/>
    <property type="match status" value="1"/>
</dbReference>
<feature type="compositionally biased region" description="Acidic residues" evidence="2">
    <location>
        <begin position="571"/>
        <end position="591"/>
    </location>
</feature>
<feature type="chain" id="PRO_5043988099" description="C-type lectin domain-containing protein" evidence="3">
    <location>
        <begin position="21"/>
        <end position="729"/>
    </location>
</feature>
<dbReference type="PANTHER" id="PTHR22801">
    <property type="entry name" value="LITHOSTATHINE"/>
    <property type="match status" value="1"/>
</dbReference>
<evidence type="ECO:0000259" key="4">
    <source>
        <dbReference type="PROSITE" id="PS50041"/>
    </source>
</evidence>